<sequence>MKAPTRRQRNLLRLVLCTSLIALSLPTALACTRVLWNSNKLAVVVSRTMDWPTTTDPIITVFPRGMERDGGRIGPHVAVADNPAHWTSKYGSLVTTVYGVGTADGFNEKAFAVHMLYLTATDFGPRDETKLGVQAGLWGQYLLDNAATVDDALQLMNEIQPVMVAVDGMKATVHLAIEDATGDSAILEYIDGKLVVHHGQQYRIMTNDPTYDQQLANRARYDFTNATRQTVLPGNVDPRDRFVRADYYLQMLPEPKSERAAMASILSIARNVSVPFGAPNNEPGTLYNTEYRTAMDLTNRFYFFELTTTPNVIWMNMAKLNLNAGAPVLTLDPDDINLSGDVTAKLRPAQKLPF</sequence>
<evidence type="ECO:0000256" key="3">
    <source>
        <dbReference type="SAM" id="SignalP"/>
    </source>
</evidence>
<reference evidence="5 6" key="1">
    <citation type="submission" date="2019-08" db="EMBL/GenBank/DDBJ databases">
        <authorList>
            <person name="Herpell B J."/>
        </authorList>
    </citation>
    <scope>NUCLEOTIDE SEQUENCE [LARGE SCALE GENOMIC DNA]</scope>
    <source>
        <strain evidence="6">Msb3</strain>
    </source>
</reference>
<accession>A0A5Q4ZFT2</accession>
<gene>
    <name evidence="5" type="ORF">PDMSB3_3418</name>
</gene>
<evidence type="ECO:0000313" key="5">
    <source>
        <dbReference type="EMBL" id="VVD29874.1"/>
    </source>
</evidence>
<evidence type="ECO:0000256" key="1">
    <source>
        <dbReference type="ARBA" id="ARBA00006625"/>
    </source>
</evidence>
<dbReference type="InterPro" id="IPR029055">
    <property type="entry name" value="Ntn_hydrolases_N"/>
</dbReference>
<dbReference type="Proteomes" id="UP000325811">
    <property type="component" value="Chromosome I"/>
</dbReference>
<feature type="chain" id="PRO_5024864092" evidence="3">
    <location>
        <begin position="31"/>
        <end position="354"/>
    </location>
</feature>
<dbReference type="SUPFAM" id="SSF56235">
    <property type="entry name" value="N-terminal nucleophile aminohydrolases (Ntn hydrolases)"/>
    <property type="match status" value="1"/>
</dbReference>
<dbReference type="PANTHER" id="PTHR35527">
    <property type="entry name" value="CHOLOYLGLYCINE HYDROLASE"/>
    <property type="match status" value="1"/>
</dbReference>
<proteinExistence type="inferred from homology"/>
<evidence type="ECO:0000259" key="4">
    <source>
        <dbReference type="Pfam" id="PF02275"/>
    </source>
</evidence>
<dbReference type="InterPro" id="IPR052193">
    <property type="entry name" value="Peptidase_C59"/>
</dbReference>
<comment type="similarity">
    <text evidence="1">Belongs to the peptidase C59 family.</text>
</comment>
<dbReference type="InterPro" id="IPR029132">
    <property type="entry name" value="CBAH/NAAA_C"/>
</dbReference>
<dbReference type="PANTHER" id="PTHR35527:SF2">
    <property type="entry name" value="HYDROLASE"/>
    <property type="match status" value="1"/>
</dbReference>
<keyword evidence="2" id="KW-0378">Hydrolase</keyword>
<keyword evidence="6" id="KW-1185">Reference proteome</keyword>
<dbReference type="RefSeq" id="WP_007180791.1">
    <property type="nucleotide sequence ID" value="NZ_LR699553.1"/>
</dbReference>
<keyword evidence="3" id="KW-0732">Signal</keyword>
<name>A0A5Q4ZFT2_9BURK</name>
<dbReference type="PROSITE" id="PS51257">
    <property type="entry name" value="PROKAR_LIPOPROTEIN"/>
    <property type="match status" value="1"/>
</dbReference>
<dbReference type="Gene3D" id="3.60.60.10">
    <property type="entry name" value="Penicillin V Acylase, Chain A"/>
    <property type="match status" value="1"/>
</dbReference>
<dbReference type="CDD" id="cd01902">
    <property type="entry name" value="Ntn_CGH"/>
    <property type="match status" value="1"/>
</dbReference>
<dbReference type="AlphaFoldDB" id="A0A5Q4ZFT2"/>
<organism evidence="5 6">
    <name type="scientific">Paraburkholderia dioscoreae</name>
    <dbReference type="NCBI Taxonomy" id="2604047"/>
    <lineage>
        <taxon>Bacteria</taxon>
        <taxon>Pseudomonadati</taxon>
        <taxon>Pseudomonadota</taxon>
        <taxon>Betaproteobacteria</taxon>
        <taxon>Burkholderiales</taxon>
        <taxon>Burkholderiaceae</taxon>
        <taxon>Paraburkholderia</taxon>
    </lineage>
</organism>
<feature type="domain" description="Choloylglycine hydrolase/NAAA C-terminal" evidence="4">
    <location>
        <begin position="31"/>
        <end position="327"/>
    </location>
</feature>
<feature type="signal peptide" evidence="3">
    <location>
        <begin position="1"/>
        <end position="30"/>
    </location>
</feature>
<protein>
    <submittedName>
        <fullName evidence="5">Penicillin V acylase-like amidase</fullName>
    </submittedName>
</protein>
<dbReference type="GO" id="GO:0016787">
    <property type="term" value="F:hydrolase activity"/>
    <property type="evidence" value="ECO:0007669"/>
    <property type="project" value="UniProtKB-KW"/>
</dbReference>
<dbReference type="EMBL" id="LR699553">
    <property type="protein sequence ID" value="VVD29874.1"/>
    <property type="molecule type" value="Genomic_DNA"/>
</dbReference>
<dbReference type="Pfam" id="PF02275">
    <property type="entry name" value="CBAH"/>
    <property type="match status" value="1"/>
</dbReference>
<evidence type="ECO:0000313" key="6">
    <source>
        <dbReference type="Proteomes" id="UP000325811"/>
    </source>
</evidence>
<dbReference type="KEGG" id="pdio:PDMSB3_3418"/>
<evidence type="ECO:0000256" key="2">
    <source>
        <dbReference type="ARBA" id="ARBA00022801"/>
    </source>
</evidence>